<evidence type="ECO:0000256" key="4">
    <source>
        <dbReference type="ARBA" id="ARBA00015925"/>
    </source>
</evidence>
<dbReference type="UniPathway" id="UPA00537">
    <property type="reaction ID" value="UER00595"/>
</dbReference>
<gene>
    <name evidence="6" type="ORF">Malapachy_2606</name>
</gene>
<dbReference type="CDD" id="cd16443">
    <property type="entry name" value="LplA"/>
    <property type="match status" value="1"/>
</dbReference>
<dbReference type="Pfam" id="PF21948">
    <property type="entry name" value="LplA-B_cat"/>
    <property type="match status" value="1"/>
</dbReference>
<dbReference type="GO" id="GO:0017118">
    <property type="term" value="F:lipoyltransferase activity"/>
    <property type="evidence" value="ECO:0007669"/>
    <property type="project" value="TreeGrafter"/>
</dbReference>
<comment type="similarity">
    <text evidence="3">Belongs to the LplA family.</text>
</comment>
<dbReference type="GO" id="GO:0016874">
    <property type="term" value="F:ligase activity"/>
    <property type="evidence" value="ECO:0007669"/>
    <property type="project" value="UniProtKB-KW"/>
</dbReference>
<dbReference type="InterPro" id="IPR004143">
    <property type="entry name" value="BPL_LPL_catalytic"/>
</dbReference>
<keyword evidence="7" id="KW-1185">Reference proteome</keyword>
<accession>A0A0M8MML1</accession>
<dbReference type="GeneID" id="28728969"/>
<keyword evidence="6" id="KW-0436">Ligase</keyword>
<comment type="pathway">
    <text evidence="2">Protein modification; protein lipoylation via exogenous pathway; protein N(6)-(lipoyl)lysine from lipoate: step 2/2.</text>
</comment>
<dbReference type="InterPro" id="IPR045864">
    <property type="entry name" value="aa-tRNA-synth_II/BPL/LPL"/>
</dbReference>
<evidence type="ECO:0000256" key="2">
    <source>
        <dbReference type="ARBA" id="ARBA00005085"/>
    </source>
</evidence>
<comment type="function">
    <text evidence="1">Catalyzes both the ATP-dependent activation of exogenously supplied lipoate to lipoyl-AMP and the transfer of the activated lipoyl onto the lipoyl domains of lipoate-dependent enzymes.</text>
</comment>
<name>A0A0M8MML1_9BASI</name>
<dbReference type="PANTHER" id="PTHR12561:SF3">
    <property type="entry name" value="LIPOYLTRANSFERASE 1, MITOCHONDRIAL"/>
    <property type="match status" value="1"/>
</dbReference>
<organism evidence="6 7">
    <name type="scientific">Malassezia pachydermatis</name>
    <dbReference type="NCBI Taxonomy" id="77020"/>
    <lineage>
        <taxon>Eukaryota</taxon>
        <taxon>Fungi</taxon>
        <taxon>Dikarya</taxon>
        <taxon>Basidiomycota</taxon>
        <taxon>Ustilaginomycotina</taxon>
        <taxon>Malasseziomycetes</taxon>
        <taxon>Malasseziales</taxon>
        <taxon>Malasseziaceae</taxon>
        <taxon>Malassezia</taxon>
    </lineage>
</organism>
<dbReference type="PROSITE" id="PS51733">
    <property type="entry name" value="BPL_LPL_CATALYTIC"/>
    <property type="match status" value="1"/>
</dbReference>
<reference evidence="6 7" key="1">
    <citation type="submission" date="2015-07" db="EMBL/GenBank/DDBJ databases">
        <title>Draft Genome Sequence of Malassezia furfur CBS1878 and Malassezia pachydermatis CBS1879.</title>
        <authorList>
            <person name="Triana S."/>
            <person name="Ohm R."/>
            <person name="Gonzalez A."/>
            <person name="DeCock H."/>
            <person name="Restrepo S."/>
            <person name="Celis A."/>
        </authorList>
    </citation>
    <scope>NUCLEOTIDE SEQUENCE [LARGE SCALE GENOMIC DNA]</scope>
    <source>
        <strain evidence="6 7">CBS 1879</strain>
    </source>
</reference>
<evidence type="ECO:0000259" key="5">
    <source>
        <dbReference type="PROSITE" id="PS51733"/>
    </source>
</evidence>
<evidence type="ECO:0000256" key="3">
    <source>
        <dbReference type="ARBA" id="ARBA00008242"/>
    </source>
</evidence>
<dbReference type="SUPFAM" id="SSF55681">
    <property type="entry name" value="Class II aaRS and biotin synthetases"/>
    <property type="match status" value="1"/>
</dbReference>
<dbReference type="EMBL" id="LGAV01000002">
    <property type="protein sequence ID" value="KOS15536.1"/>
    <property type="molecule type" value="Genomic_DNA"/>
</dbReference>
<dbReference type="GO" id="GO:0009249">
    <property type="term" value="P:protein lipoylation"/>
    <property type="evidence" value="ECO:0007669"/>
    <property type="project" value="InterPro"/>
</dbReference>
<dbReference type="GO" id="GO:0005739">
    <property type="term" value="C:mitochondrion"/>
    <property type="evidence" value="ECO:0007669"/>
    <property type="project" value="TreeGrafter"/>
</dbReference>
<evidence type="ECO:0000256" key="1">
    <source>
        <dbReference type="ARBA" id="ARBA00003253"/>
    </source>
</evidence>
<evidence type="ECO:0000313" key="6">
    <source>
        <dbReference type="EMBL" id="KOS15536.1"/>
    </source>
</evidence>
<dbReference type="InterPro" id="IPR004562">
    <property type="entry name" value="LipoylTrfase_LipoateP_Ligase"/>
</dbReference>
<feature type="domain" description="BPL/LPL catalytic" evidence="5">
    <location>
        <begin position="52"/>
        <end position="258"/>
    </location>
</feature>
<dbReference type="Gene3D" id="3.30.930.10">
    <property type="entry name" value="Bira Bifunctional Protein, Domain 2"/>
    <property type="match status" value="1"/>
</dbReference>
<evidence type="ECO:0000313" key="7">
    <source>
        <dbReference type="Proteomes" id="UP000037751"/>
    </source>
</evidence>
<dbReference type="Proteomes" id="UP000037751">
    <property type="component" value="Unassembled WGS sequence"/>
</dbReference>
<comment type="caution">
    <text evidence="6">The sequence shown here is derived from an EMBL/GenBank/DDBJ whole genome shotgun (WGS) entry which is preliminary data.</text>
</comment>
<dbReference type="NCBIfam" id="TIGR00545">
    <property type="entry name" value="lipoyltrans"/>
    <property type="match status" value="1"/>
</dbReference>
<sequence>MALALRRRGRSVRYLLARGYASASTNPVVYISRTRNPYFNLAWEDFLFRTLPENEPACFLYVNDPCVVVGRNQNLWSEVDPQAMREENVSVIRRQSGGGTVYHDPGNLNFSFHTSKASFARRIHTELIAEAFKSKPVSLPSKHGIDPVFLTDRNDLAVLDVQATEAEEKWFRKVSGSAYKLANHRAYHHGTLLLDANLRRMSMLKQRRSHMTTNAVSSVPSPVTNLTMAFPDQAARLACECVMEAIYAAFCRKYGPSNKVWVDERMLDHTAQIKSRTYHVRENYESLQSWDWLYGSNPAFSVTASTEHVPFDQASLTVTLHCTHGRVDRVDVETPSPTLAQAVQQLKGAPYDALAWAPPSSVPPSTAPAVEARLAAWLKKAL</sequence>
<dbReference type="PANTHER" id="PTHR12561">
    <property type="entry name" value="LIPOATE-PROTEIN LIGASE"/>
    <property type="match status" value="1"/>
</dbReference>
<dbReference type="AlphaFoldDB" id="A0A0M8MML1"/>
<dbReference type="VEuPathDB" id="FungiDB:Malapachy_2606"/>
<dbReference type="OrthoDB" id="201621at2759"/>
<dbReference type="STRING" id="77020.A0A0M8MML1"/>
<dbReference type="Gene3D" id="3.30.390.50">
    <property type="entry name" value="CO dehydrogenase flavoprotein, C-terminal domain"/>
    <property type="match status" value="1"/>
</dbReference>
<dbReference type="RefSeq" id="XP_017993168.1">
    <property type="nucleotide sequence ID" value="XM_018137094.1"/>
</dbReference>
<proteinExistence type="inferred from homology"/>
<protein>
    <recommendedName>
        <fullName evidence="4">Putative lipoate-protein ligase A</fullName>
    </recommendedName>
</protein>